<organism evidence="1 2">
    <name type="scientific">Anisodus tanguticus</name>
    <dbReference type="NCBI Taxonomy" id="243964"/>
    <lineage>
        <taxon>Eukaryota</taxon>
        <taxon>Viridiplantae</taxon>
        <taxon>Streptophyta</taxon>
        <taxon>Embryophyta</taxon>
        <taxon>Tracheophyta</taxon>
        <taxon>Spermatophyta</taxon>
        <taxon>Magnoliopsida</taxon>
        <taxon>eudicotyledons</taxon>
        <taxon>Gunneridae</taxon>
        <taxon>Pentapetalae</taxon>
        <taxon>asterids</taxon>
        <taxon>lamiids</taxon>
        <taxon>Solanales</taxon>
        <taxon>Solanaceae</taxon>
        <taxon>Solanoideae</taxon>
        <taxon>Hyoscyameae</taxon>
        <taxon>Anisodus</taxon>
    </lineage>
</organism>
<proteinExistence type="predicted"/>
<dbReference type="Proteomes" id="UP001291623">
    <property type="component" value="Unassembled WGS sequence"/>
</dbReference>
<sequence length="270" mass="30051">MNHLLGIYLEASILCICALVRKYSIGLMMKFMDHLGQHFTTEPLLIRRNKRWKVHDASLHAGGASSLAHTFEHSQDSPSASLNISVSPIEAAEEVDITVNETAREDPSAEASPINDSEASAEVIPEDVLLQYFSSADIVPSPSSSVGVHEEPMIRKCNAKAINHRYTYVPYRKDDFLRRSKPYLNLPNQNTSNYLCKFSYPSVNSKFIIPGFELVSGPGLGEIWVDPKLGKEDGGPIVTYRTFGSRFKSLGVCRIAKHNIKQLLKHFTSS</sequence>
<name>A0AAE1SI35_9SOLA</name>
<gene>
    <name evidence="1" type="ORF">RND71_009605</name>
</gene>
<accession>A0AAE1SI35</accession>
<reference evidence="1" key="1">
    <citation type="submission" date="2023-12" db="EMBL/GenBank/DDBJ databases">
        <title>Genome assembly of Anisodus tanguticus.</title>
        <authorList>
            <person name="Wang Y.-J."/>
        </authorList>
    </citation>
    <scope>NUCLEOTIDE SEQUENCE</scope>
    <source>
        <strain evidence="1">KB-2021</strain>
        <tissue evidence="1">Leaf</tissue>
    </source>
</reference>
<dbReference type="AlphaFoldDB" id="A0AAE1SI35"/>
<evidence type="ECO:0000313" key="2">
    <source>
        <dbReference type="Proteomes" id="UP001291623"/>
    </source>
</evidence>
<evidence type="ECO:0000313" key="1">
    <source>
        <dbReference type="EMBL" id="KAK4370130.1"/>
    </source>
</evidence>
<protein>
    <submittedName>
        <fullName evidence="1">Uncharacterized protein</fullName>
    </submittedName>
</protein>
<dbReference type="EMBL" id="JAVYJV010000005">
    <property type="protein sequence ID" value="KAK4370130.1"/>
    <property type="molecule type" value="Genomic_DNA"/>
</dbReference>
<comment type="caution">
    <text evidence="1">The sequence shown here is derived from an EMBL/GenBank/DDBJ whole genome shotgun (WGS) entry which is preliminary data.</text>
</comment>
<keyword evidence="2" id="KW-1185">Reference proteome</keyword>